<evidence type="ECO:0000313" key="3">
    <source>
        <dbReference type="Proteomes" id="UP000367750"/>
    </source>
</evidence>
<feature type="compositionally biased region" description="Basic and acidic residues" evidence="1">
    <location>
        <begin position="40"/>
        <end position="59"/>
    </location>
</feature>
<feature type="compositionally biased region" description="Acidic residues" evidence="1">
    <location>
        <begin position="7"/>
        <end position="22"/>
    </location>
</feature>
<gene>
    <name evidence="2" type="ORF">F4V43_10225</name>
</gene>
<evidence type="ECO:0000256" key="1">
    <source>
        <dbReference type="SAM" id="MobiDB-lite"/>
    </source>
</evidence>
<dbReference type="OrthoDB" id="2661027at2"/>
<evidence type="ECO:0000313" key="2">
    <source>
        <dbReference type="EMBL" id="KAA9004691.1"/>
    </source>
</evidence>
<organism evidence="2 3">
    <name type="scientific">Paenibacillus spiritus</name>
    <dbReference type="NCBI Taxonomy" id="2496557"/>
    <lineage>
        <taxon>Bacteria</taxon>
        <taxon>Bacillati</taxon>
        <taxon>Bacillota</taxon>
        <taxon>Bacilli</taxon>
        <taxon>Bacillales</taxon>
        <taxon>Paenibacillaceae</taxon>
        <taxon>Paenibacillus</taxon>
    </lineage>
</organism>
<dbReference type="AlphaFoldDB" id="A0A5J5G9Q3"/>
<sequence length="59" mass="6968">MSTQKEPEDDGLVTERDIDEEFGLFREGSYEDSLSDEDQRDAIRHGLPDEQKLRREDRL</sequence>
<accession>A0A5J5G9Q3</accession>
<feature type="region of interest" description="Disordered" evidence="1">
    <location>
        <begin position="1"/>
        <end position="59"/>
    </location>
</feature>
<dbReference type="Proteomes" id="UP000367750">
    <property type="component" value="Unassembled WGS sequence"/>
</dbReference>
<protein>
    <submittedName>
        <fullName evidence="2">Uncharacterized protein</fullName>
    </submittedName>
</protein>
<proteinExistence type="predicted"/>
<dbReference type="EMBL" id="VYKK01000013">
    <property type="protein sequence ID" value="KAA9004691.1"/>
    <property type="molecule type" value="Genomic_DNA"/>
</dbReference>
<name>A0A5J5G9Q3_9BACL</name>
<dbReference type="RefSeq" id="WP_150458153.1">
    <property type="nucleotide sequence ID" value="NZ_VYKK01000013.1"/>
</dbReference>
<keyword evidence="3" id="KW-1185">Reference proteome</keyword>
<comment type="caution">
    <text evidence="2">The sequence shown here is derived from an EMBL/GenBank/DDBJ whole genome shotgun (WGS) entry which is preliminary data.</text>
</comment>
<reference evidence="2 3" key="1">
    <citation type="submission" date="2019-09" db="EMBL/GenBank/DDBJ databases">
        <title>Bacillus ochoae sp. nov., Paenibacillus whitsoniae sp. nov., Paenibacillus spiritus sp. nov. Isolated from the Mars Exploration Rover during spacecraft assembly.</title>
        <authorList>
            <person name="Seuylemezian A."/>
            <person name="Vaishampayan P."/>
        </authorList>
    </citation>
    <scope>NUCLEOTIDE SEQUENCE [LARGE SCALE GENOMIC DNA]</scope>
    <source>
        <strain evidence="2 3">MER_111</strain>
    </source>
</reference>